<evidence type="ECO:0000256" key="4">
    <source>
        <dbReference type="ARBA" id="ARBA00023163"/>
    </source>
</evidence>
<dbReference type="InterPro" id="IPR036576">
    <property type="entry name" value="WRKY_dom_sf"/>
</dbReference>
<feature type="region of interest" description="Disordered" evidence="6">
    <location>
        <begin position="68"/>
        <end position="95"/>
    </location>
</feature>
<dbReference type="PANTHER" id="PTHR31221">
    <property type="entry name" value="WRKY TRANSCRIPTION FACTOR PROTEIN 1-RELATED"/>
    <property type="match status" value="1"/>
</dbReference>
<sequence length="201" mass="21726">MAASLGLNPEALFSSYSSSYSSPFMSGYAPQSFPAANNTFVDDAAVFSSELDDLCQLEYSPASLIDGAGAGAGGDRNEKSMWCGGRDEKRPRSSGRIGFRTRSEVEILDDGFKWRKYGKKAVKNSPNPRNYYRCSSEGCGVKKRVERDRDDPRYVITTYDGVHNHASPGAAAIIQYGGGGFYSPQHSGSPSAASYSGSYLF</sequence>
<feature type="domain" description="WRKY" evidence="7">
    <location>
        <begin position="103"/>
        <end position="168"/>
    </location>
</feature>
<dbReference type="SMART" id="SM00774">
    <property type="entry name" value="WRKY"/>
    <property type="match status" value="1"/>
</dbReference>
<dbReference type="Gene3D" id="2.20.25.80">
    <property type="entry name" value="WRKY domain"/>
    <property type="match status" value="1"/>
</dbReference>
<feature type="compositionally biased region" description="Basic and acidic residues" evidence="6">
    <location>
        <begin position="75"/>
        <end position="91"/>
    </location>
</feature>
<dbReference type="GO" id="GO:0003700">
    <property type="term" value="F:DNA-binding transcription factor activity"/>
    <property type="evidence" value="ECO:0007669"/>
    <property type="project" value="InterPro"/>
</dbReference>
<comment type="caution">
    <text evidence="8">The sequence shown here is derived from an EMBL/GenBank/DDBJ whole genome shotgun (WGS) entry which is preliminary data.</text>
</comment>
<dbReference type="SUPFAM" id="SSF118290">
    <property type="entry name" value="WRKY DNA-binding domain"/>
    <property type="match status" value="1"/>
</dbReference>
<dbReference type="InterPro" id="IPR044810">
    <property type="entry name" value="WRKY_plant"/>
</dbReference>
<keyword evidence="2" id="KW-0805">Transcription regulation</keyword>
<dbReference type="EMBL" id="CM029042">
    <property type="protein sequence ID" value="KAG2616827.1"/>
    <property type="molecule type" value="Genomic_DNA"/>
</dbReference>
<evidence type="ECO:0000256" key="5">
    <source>
        <dbReference type="ARBA" id="ARBA00023242"/>
    </source>
</evidence>
<dbReference type="InterPro" id="IPR003657">
    <property type="entry name" value="WRKY_dom"/>
</dbReference>
<evidence type="ECO:0000259" key="7">
    <source>
        <dbReference type="PROSITE" id="PS50811"/>
    </source>
</evidence>
<evidence type="ECO:0000313" key="8">
    <source>
        <dbReference type="EMBL" id="KAG2616827.1"/>
    </source>
</evidence>
<evidence type="ECO:0000256" key="3">
    <source>
        <dbReference type="ARBA" id="ARBA00023125"/>
    </source>
</evidence>
<keyword evidence="5" id="KW-0539">Nucleus</keyword>
<evidence type="ECO:0000256" key="2">
    <source>
        <dbReference type="ARBA" id="ARBA00023015"/>
    </source>
</evidence>
<dbReference type="GO" id="GO:0005634">
    <property type="term" value="C:nucleus"/>
    <property type="evidence" value="ECO:0007669"/>
    <property type="project" value="UniProtKB-SubCell"/>
</dbReference>
<protein>
    <recommendedName>
        <fullName evidence="7">WRKY domain-containing protein</fullName>
    </recommendedName>
</protein>
<dbReference type="PANTHER" id="PTHR31221:SF377">
    <property type="entry name" value="WRKY TRANSCRIPTION FACTOR 51-RELATED"/>
    <property type="match status" value="1"/>
</dbReference>
<gene>
    <name evidence="8" type="ORF">PVAP13_3NG177072</name>
</gene>
<comment type="subcellular location">
    <subcellularLocation>
        <location evidence="1">Nucleus</location>
    </subcellularLocation>
</comment>
<proteinExistence type="predicted"/>
<dbReference type="OrthoDB" id="693960at2759"/>
<dbReference type="PROSITE" id="PS50811">
    <property type="entry name" value="WRKY"/>
    <property type="match status" value="1"/>
</dbReference>
<dbReference type="AlphaFoldDB" id="A0A8T0U3E4"/>
<evidence type="ECO:0000256" key="1">
    <source>
        <dbReference type="ARBA" id="ARBA00004123"/>
    </source>
</evidence>
<organism evidence="8 9">
    <name type="scientific">Panicum virgatum</name>
    <name type="common">Blackwell switchgrass</name>
    <dbReference type="NCBI Taxonomy" id="38727"/>
    <lineage>
        <taxon>Eukaryota</taxon>
        <taxon>Viridiplantae</taxon>
        <taxon>Streptophyta</taxon>
        <taxon>Embryophyta</taxon>
        <taxon>Tracheophyta</taxon>
        <taxon>Spermatophyta</taxon>
        <taxon>Magnoliopsida</taxon>
        <taxon>Liliopsida</taxon>
        <taxon>Poales</taxon>
        <taxon>Poaceae</taxon>
        <taxon>PACMAD clade</taxon>
        <taxon>Panicoideae</taxon>
        <taxon>Panicodae</taxon>
        <taxon>Paniceae</taxon>
        <taxon>Panicinae</taxon>
        <taxon>Panicum</taxon>
        <taxon>Panicum sect. Hiantes</taxon>
    </lineage>
</organism>
<keyword evidence="9" id="KW-1185">Reference proteome</keyword>
<name>A0A8T0U3E4_PANVG</name>
<reference evidence="8" key="1">
    <citation type="submission" date="2020-05" db="EMBL/GenBank/DDBJ databases">
        <title>WGS assembly of Panicum virgatum.</title>
        <authorList>
            <person name="Lovell J.T."/>
            <person name="Jenkins J."/>
            <person name="Shu S."/>
            <person name="Juenger T.E."/>
            <person name="Schmutz J."/>
        </authorList>
    </citation>
    <scope>NUCLEOTIDE SEQUENCE</scope>
    <source>
        <strain evidence="8">AP13</strain>
    </source>
</reference>
<evidence type="ECO:0000256" key="6">
    <source>
        <dbReference type="SAM" id="MobiDB-lite"/>
    </source>
</evidence>
<keyword evidence="3" id="KW-0238">DNA-binding</keyword>
<dbReference type="FunFam" id="2.20.25.80:FF:000003">
    <property type="entry name" value="WRKY transcription factor 57"/>
    <property type="match status" value="1"/>
</dbReference>
<dbReference type="Proteomes" id="UP000823388">
    <property type="component" value="Chromosome 3N"/>
</dbReference>
<keyword evidence="4" id="KW-0804">Transcription</keyword>
<accession>A0A8T0U3E4</accession>
<evidence type="ECO:0000313" key="9">
    <source>
        <dbReference type="Proteomes" id="UP000823388"/>
    </source>
</evidence>
<dbReference type="GO" id="GO:0043565">
    <property type="term" value="F:sequence-specific DNA binding"/>
    <property type="evidence" value="ECO:0007669"/>
    <property type="project" value="InterPro"/>
</dbReference>
<dbReference type="Pfam" id="PF03106">
    <property type="entry name" value="WRKY"/>
    <property type="match status" value="1"/>
</dbReference>